<evidence type="ECO:0000256" key="4">
    <source>
        <dbReference type="ARBA" id="ARBA00022448"/>
    </source>
</evidence>
<keyword evidence="8 10" id="KW-0333">Golgi apparatus</keyword>
<feature type="coiled-coil region" evidence="11">
    <location>
        <begin position="57"/>
        <end position="87"/>
    </location>
</feature>
<dbReference type="GO" id="GO:0006906">
    <property type="term" value="P:vesicle fusion"/>
    <property type="evidence" value="ECO:0007669"/>
    <property type="project" value="TreeGrafter"/>
</dbReference>
<comment type="similarity">
    <text evidence="2 10">Belongs to the GOSR1 family.</text>
</comment>
<proteinExistence type="inferred from homology"/>
<evidence type="ECO:0000256" key="5">
    <source>
        <dbReference type="ARBA" id="ARBA00022692"/>
    </source>
</evidence>
<dbReference type="GO" id="GO:0005797">
    <property type="term" value="C:Golgi medial cisterna"/>
    <property type="evidence" value="ECO:0007669"/>
    <property type="project" value="TreeGrafter"/>
</dbReference>
<protein>
    <recommendedName>
        <fullName evidence="3 10">Golgi SNAP receptor complex member 1</fullName>
    </recommendedName>
</protein>
<keyword evidence="5 12" id="KW-0812">Transmembrane</keyword>
<evidence type="ECO:0000256" key="7">
    <source>
        <dbReference type="ARBA" id="ARBA00022989"/>
    </source>
</evidence>
<keyword evidence="9 10" id="KW-0472">Membrane</keyword>
<dbReference type="GO" id="GO:0000139">
    <property type="term" value="C:Golgi membrane"/>
    <property type="evidence" value="ECO:0007669"/>
    <property type="project" value="UniProtKB-SubCell"/>
</dbReference>
<keyword evidence="4 10" id="KW-0813">Transport</keyword>
<evidence type="ECO:0000256" key="10">
    <source>
        <dbReference type="PIRNR" id="PIRNR027109"/>
    </source>
</evidence>
<feature type="transmembrane region" description="Helical" evidence="12">
    <location>
        <begin position="218"/>
        <end position="236"/>
    </location>
</feature>
<comment type="subcellular location">
    <subcellularLocation>
        <location evidence="1">Golgi apparatus membrane</location>
        <topology evidence="1">Single-pass type IV membrane protein</topology>
    </subcellularLocation>
</comment>
<sequence>MYTLDMTPFGAEWDTLREEARVLGATIDSKLHALNKYSTTGPRYKAVESAHFTRSKRAVFTQDAQEVEDLLRRLEDANQQLEAILSKKPGGSSDQHVVRRFDDVLKDYTHEFYRIREIVEKQMDRDDLLGGGLSNENDSFLNNRTRSSEVLLAEHEHITSSERMIDEQLSMAMAVKENLNHQQRRIGGAMHQLQITMKKYPAINNVMQKIRMKKRKDTLILAGVIATCFILLFLYITR</sequence>
<accession>A0A7E4VX92</accession>
<dbReference type="GO" id="GO:0005801">
    <property type="term" value="C:cis-Golgi network"/>
    <property type="evidence" value="ECO:0007669"/>
    <property type="project" value="InterPro"/>
</dbReference>
<evidence type="ECO:0000256" key="1">
    <source>
        <dbReference type="ARBA" id="ARBA00004409"/>
    </source>
</evidence>
<evidence type="ECO:0000313" key="14">
    <source>
        <dbReference type="WBParaSite" id="Pan_g4352.t1"/>
    </source>
</evidence>
<dbReference type="GO" id="GO:0048219">
    <property type="term" value="P:inter-Golgi cisterna vesicle-mediated transport"/>
    <property type="evidence" value="ECO:0007669"/>
    <property type="project" value="TreeGrafter"/>
</dbReference>
<keyword evidence="11" id="KW-0175">Coiled coil</keyword>
<dbReference type="InterPro" id="IPR023601">
    <property type="entry name" value="Golgi_SNAP_su1"/>
</dbReference>
<dbReference type="PANTHER" id="PTHR21094">
    <property type="entry name" value="GOS-28 SNARE- RELATED"/>
    <property type="match status" value="1"/>
</dbReference>
<evidence type="ECO:0000313" key="13">
    <source>
        <dbReference type="Proteomes" id="UP000492821"/>
    </source>
</evidence>
<dbReference type="PIRSF" id="PIRSF027109">
    <property type="entry name" value="Golgi_SNARE"/>
    <property type="match status" value="1"/>
</dbReference>
<comment type="subunit">
    <text evidence="10">Component of several multiprotein Golgi SNARE complexes.</text>
</comment>
<dbReference type="GO" id="GO:0015031">
    <property type="term" value="P:protein transport"/>
    <property type="evidence" value="ECO:0007669"/>
    <property type="project" value="UniProtKB-KW"/>
</dbReference>
<keyword evidence="13" id="KW-1185">Reference proteome</keyword>
<reference evidence="14" key="2">
    <citation type="submission" date="2020-10" db="UniProtKB">
        <authorList>
            <consortium name="WormBaseParasite"/>
        </authorList>
    </citation>
    <scope>IDENTIFICATION</scope>
</reference>
<evidence type="ECO:0000256" key="11">
    <source>
        <dbReference type="SAM" id="Coils"/>
    </source>
</evidence>
<evidence type="ECO:0000256" key="6">
    <source>
        <dbReference type="ARBA" id="ARBA00022927"/>
    </source>
</evidence>
<reference evidence="13" key="1">
    <citation type="journal article" date="2013" name="Genetics">
        <title>The draft genome and transcriptome of Panagrellus redivivus are shaped by the harsh demands of a free-living lifestyle.</title>
        <authorList>
            <person name="Srinivasan J."/>
            <person name="Dillman A.R."/>
            <person name="Macchietto M.G."/>
            <person name="Heikkinen L."/>
            <person name="Lakso M."/>
            <person name="Fracchia K.M."/>
            <person name="Antoshechkin I."/>
            <person name="Mortazavi A."/>
            <person name="Wong G."/>
            <person name="Sternberg P.W."/>
        </authorList>
    </citation>
    <scope>NUCLEOTIDE SEQUENCE [LARGE SCALE GENOMIC DNA]</scope>
    <source>
        <strain evidence="13">MT8872</strain>
    </source>
</reference>
<keyword evidence="6 10" id="KW-0653">Protein transport</keyword>
<dbReference type="AlphaFoldDB" id="A0A7E4VX92"/>
<dbReference type="PANTHER" id="PTHR21094:SF2">
    <property type="entry name" value="GOLGI SNAP RECEPTOR COMPLEX MEMBER 1"/>
    <property type="match status" value="1"/>
</dbReference>
<dbReference type="GO" id="GO:0005484">
    <property type="term" value="F:SNAP receptor activity"/>
    <property type="evidence" value="ECO:0007669"/>
    <property type="project" value="TreeGrafter"/>
</dbReference>
<evidence type="ECO:0000256" key="12">
    <source>
        <dbReference type="SAM" id="Phobius"/>
    </source>
</evidence>
<organism evidence="13 14">
    <name type="scientific">Panagrellus redivivus</name>
    <name type="common">Microworm</name>
    <dbReference type="NCBI Taxonomy" id="6233"/>
    <lineage>
        <taxon>Eukaryota</taxon>
        <taxon>Metazoa</taxon>
        <taxon>Ecdysozoa</taxon>
        <taxon>Nematoda</taxon>
        <taxon>Chromadorea</taxon>
        <taxon>Rhabditida</taxon>
        <taxon>Tylenchina</taxon>
        <taxon>Panagrolaimomorpha</taxon>
        <taxon>Panagrolaimoidea</taxon>
        <taxon>Panagrolaimidae</taxon>
        <taxon>Panagrellus</taxon>
    </lineage>
</organism>
<dbReference type="WBParaSite" id="Pan_g4352.t1">
    <property type="protein sequence ID" value="Pan_g4352.t1"/>
    <property type="gene ID" value="Pan_g4352"/>
</dbReference>
<keyword evidence="10" id="KW-0931">ER-Golgi transport</keyword>
<evidence type="ECO:0000256" key="3">
    <source>
        <dbReference type="ARBA" id="ARBA00015612"/>
    </source>
</evidence>
<dbReference type="Proteomes" id="UP000492821">
    <property type="component" value="Unassembled WGS sequence"/>
</dbReference>
<comment type="function">
    <text evidence="10">Involved in transport from the ER to the Golgi apparatus as well as in intra-Golgi transport. It belongs to a super-family of proteins called t-SNAREs or soluble NSF (N-ethylmaleimide-sensitive factor) attachment protein receptor.</text>
</comment>
<evidence type="ECO:0000256" key="9">
    <source>
        <dbReference type="ARBA" id="ARBA00023136"/>
    </source>
</evidence>
<name>A0A7E4VX92_PANRE</name>
<dbReference type="GO" id="GO:0006888">
    <property type="term" value="P:endoplasmic reticulum to Golgi vesicle-mediated transport"/>
    <property type="evidence" value="ECO:0007669"/>
    <property type="project" value="InterPro"/>
</dbReference>
<keyword evidence="7 12" id="KW-1133">Transmembrane helix</keyword>
<dbReference type="GO" id="GO:0031201">
    <property type="term" value="C:SNARE complex"/>
    <property type="evidence" value="ECO:0007669"/>
    <property type="project" value="TreeGrafter"/>
</dbReference>
<evidence type="ECO:0000256" key="2">
    <source>
        <dbReference type="ARBA" id="ARBA00008473"/>
    </source>
</evidence>
<dbReference type="Pfam" id="PF12352">
    <property type="entry name" value="V-SNARE_C"/>
    <property type="match status" value="1"/>
</dbReference>
<evidence type="ECO:0000256" key="8">
    <source>
        <dbReference type="ARBA" id="ARBA00023034"/>
    </source>
</evidence>